<evidence type="ECO:0000256" key="1">
    <source>
        <dbReference type="ARBA" id="ARBA00010838"/>
    </source>
</evidence>
<dbReference type="Proteomes" id="UP000525078">
    <property type="component" value="Unassembled WGS sequence"/>
</dbReference>
<dbReference type="SUPFAM" id="SSF51445">
    <property type="entry name" value="(Trans)glycosidases"/>
    <property type="match status" value="1"/>
</dbReference>
<dbReference type="FunFam" id="3.20.20.80:FF:000020">
    <property type="entry name" value="Beta-glucosidase 12"/>
    <property type="match status" value="1"/>
</dbReference>
<keyword evidence="2" id="KW-0378">Hydrolase</keyword>
<protein>
    <recommendedName>
        <fullName evidence="8">Beta-glucosidase</fullName>
    </recommendedName>
</protein>
<evidence type="ECO:0000313" key="7">
    <source>
        <dbReference type="Proteomes" id="UP000525078"/>
    </source>
</evidence>
<organism evidence="6 7">
    <name type="scientific">Cannabis sativa</name>
    <name type="common">Hemp</name>
    <name type="synonym">Marijuana</name>
    <dbReference type="NCBI Taxonomy" id="3483"/>
    <lineage>
        <taxon>Eukaryota</taxon>
        <taxon>Viridiplantae</taxon>
        <taxon>Streptophyta</taxon>
        <taxon>Embryophyta</taxon>
        <taxon>Tracheophyta</taxon>
        <taxon>Spermatophyta</taxon>
        <taxon>Magnoliopsida</taxon>
        <taxon>eudicotyledons</taxon>
        <taxon>Gunneridae</taxon>
        <taxon>Pentapetalae</taxon>
        <taxon>rosids</taxon>
        <taxon>fabids</taxon>
        <taxon>Rosales</taxon>
        <taxon>Cannabaceae</taxon>
        <taxon>Cannabis</taxon>
    </lineage>
</organism>
<reference evidence="6 7" key="1">
    <citation type="journal article" date="2020" name="bioRxiv">
        <title>Sequence and annotation of 42 cannabis genomes reveals extensive copy number variation in cannabinoid synthesis and pathogen resistance genes.</title>
        <authorList>
            <person name="Mckernan K.J."/>
            <person name="Helbert Y."/>
            <person name="Kane L.T."/>
            <person name="Ebling H."/>
            <person name="Zhang L."/>
            <person name="Liu B."/>
            <person name="Eaton Z."/>
            <person name="Mclaughlin S."/>
            <person name="Kingan S."/>
            <person name="Baybayan P."/>
            <person name="Concepcion G."/>
            <person name="Jordan M."/>
            <person name="Riva A."/>
            <person name="Barbazuk W."/>
            <person name="Harkins T."/>
        </authorList>
    </citation>
    <scope>NUCLEOTIDE SEQUENCE [LARGE SCALE GENOMIC DNA]</scope>
    <source>
        <strain evidence="7">cv. Jamaican Lion 4</strain>
        <tissue evidence="6">Leaf</tissue>
    </source>
</reference>
<dbReference type="Pfam" id="PF00232">
    <property type="entry name" value="Glyco_hydro_1"/>
    <property type="match status" value="1"/>
</dbReference>
<evidence type="ECO:0000256" key="3">
    <source>
        <dbReference type="ARBA" id="ARBA00023295"/>
    </source>
</evidence>
<evidence type="ECO:0000256" key="4">
    <source>
        <dbReference type="RuleBase" id="RU003690"/>
    </source>
</evidence>
<dbReference type="EMBL" id="JAATIP010000134">
    <property type="protein sequence ID" value="KAF4368522.1"/>
    <property type="molecule type" value="Genomic_DNA"/>
</dbReference>
<dbReference type="AlphaFoldDB" id="A0A7J6FCU6"/>
<evidence type="ECO:0000256" key="2">
    <source>
        <dbReference type="ARBA" id="ARBA00022801"/>
    </source>
</evidence>
<dbReference type="PRINTS" id="PR00131">
    <property type="entry name" value="GLHYDRLASE1"/>
</dbReference>
<name>A0A7J6FCU6_CANSA</name>
<dbReference type="GO" id="GO:0008422">
    <property type="term" value="F:beta-glucosidase activity"/>
    <property type="evidence" value="ECO:0007669"/>
    <property type="project" value="TreeGrafter"/>
</dbReference>
<comment type="caution">
    <text evidence="6">The sequence shown here is derived from an EMBL/GenBank/DDBJ whole genome shotgun (WGS) entry which is preliminary data.</text>
</comment>
<dbReference type="InterPro" id="IPR017853">
    <property type="entry name" value="GH"/>
</dbReference>
<dbReference type="PANTHER" id="PTHR10353">
    <property type="entry name" value="GLYCOSYL HYDROLASE"/>
    <property type="match status" value="1"/>
</dbReference>
<dbReference type="InterPro" id="IPR001360">
    <property type="entry name" value="Glyco_hydro_1"/>
</dbReference>
<keyword evidence="5" id="KW-0812">Transmembrane</keyword>
<keyword evidence="5" id="KW-1133">Transmembrane helix</keyword>
<keyword evidence="5" id="KW-0472">Membrane</keyword>
<sequence length="495" mass="56134">MGNNNKYYYYYVVINVVFIFGINVVIGRTVENSNTSTISSGSPLNRNSFPKAFLFGTASAAYQYEGCAKEGGRGPSIWDIFTQTYPQKIDDKSSGMRAVDSYHRYKEDIGIMKDIGFDAYRFSISWSRGGVNKVGIKYYNDLINQVISKGLQPFVTLFHWDLPQGLEDAYGGFLSHKIVDDFKDYSDLCFKEFGDRVKNWITLNEPFSFTTHGYDSGTFAPGRCSSLYVANNCSGGDSSTEPYLVAHNQLLAHATAVNLYRTKYKSQKGKIGISLNGAWMVPINNSLANKEAAERALSFTFGWFMEPLKSGNYPSVMVKYVKERLPKFTKEESSMVKGSYDFIGLNYYSAKYAQNATCSPNQLVVRNNIPIGPMAASPWLYSYPKGMENIVMYTVKKLNNPVIYITENGYSELNTGKFSKHDNNRIKYFVDHLSSLQRAIKRGANVKGYFAWSLLDNFEWADGYTIRFGIVYVDYNHGLTRRLKDSATWFKQLLH</sequence>
<feature type="transmembrane region" description="Helical" evidence="5">
    <location>
        <begin position="7"/>
        <end position="26"/>
    </location>
</feature>
<evidence type="ECO:0000313" key="6">
    <source>
        <dbReference type="EMBL" id="KAF4368522.1"/>
    </source>
</evidence>
<evidence type="ECO:0008006" key="8">
    <source>
        <dbReference type="Google" id="ProtNLM"/>
    </source>
</evidence>
<dbReference type="Gene3D" id="3.20.20.80">
    <property type="entry name" value="Glycosidases"/>
    <property type="match status" value="1"/>
</dbReference>
<proteinExistence type="inferred from homology"/>
<gene>
    <name evidence="6" type="ORF">F8388_018646</name>
</gene>
<dbReference type="GO" id="GO:0005975">
    <property type="term" value="P:carbohydrate metabolic process"/>
    <property type="evidence" value="ECO:0007669"/>
    <property type="project" value="InterPro"/>
</dbReference>
<dbReference type="PANTHER" id="PTHR10353:SF237">
    <property type="entry name" value="BETA-GLUCOSIDASE 12-RELATED"/>
    <property type="match status" value="1"/>
</dbReference>
<evidence type="ECO:0000256" key="5">
    <source>
        <dbReference type="SAM" id="Phobius"/>
    </source>
</evidence>
<keyword evidence="3" id="KW-0326">Glycosidase</keyword>
<comment type="similarity">
    <text evidence="1 4">Belongs to the glycosyl hydrolase 1 family.</text>
</comment>
<accession>A0A7J6FCU6</accession>